<name>A0A0D7AVQ7_9AGAR</name>
<reference evidence="2 3" key="1">
    <citation type="journal article" date="2015" name="Fungal Genet. Biol.">
        <title>Evolution of novel wood decay mechanisms in Agaricales revealed by the genome sequences of Fistulina hepatica and Cylindrobasidium torrendii.</title>
        <authorList>
            <person name="Floudas D."/>
            <person name="Held B.W."/>
            <person name="Riley R."/>
            <person name="Nagy L.G."/>
            <person name="Koehler G."/>
            <person name="Ransdell A.S."/>
            <person name="Younus H."/>
            <person name="Chow J."/>
            <person name="Chiniquy J."/>
            <person name="Lipzen A."/>
            <person name="Tritt A."/>
            <person name="Sun H."/>
            <person name="Haridas S."/>
            <person name="LaButti K."/>
            <person name="Ohm R.A."/>
            <person name="Kues U."/>
            <person name="Blanchette R.A."/>
            <person name="Grigoriev I.V."/>
            <person name="Minto R.E."/>
            <person name="Hibbett D.S."/>
        </authorList>
    </citation>
    <scope>NUCLEOTIDE SEQUENCE [LARGE SCALE GENOMIC DNA]</scope>
    <source>
        <strain evidence="2 3">FP15055 ss-10</strain>
    </source>
</reference>
<evidence type="ECO:0000313" key="3">
    <source>
        <dbReference type="Proteomes" id="UP000054007"/>
    </source>
</evidence>
<dbReference type="AlphaFoldDB" id="A0A0D7AVQ7"/>
<dbReference type="OrthoDB" id="3248986at2759"/>
<keyword evidence="3" id="KW-1185">Reference proteome</keyword>
<accession>A0A0D7AVQ7</accession>
<feature type="region of interest" description="Disordered" evidence="1">
    <location>
        <begin position="1"/>
        <end position="26"/>
    </location>
</feature>
<dbReference type="EMBL" id="KN880802">
    <property type="protein sequence ID" value="KIY62282.1"/>
    <property type="molecule type" value="Genomic_DNA"/>
</dbReference>
<gene>
    <name evidence="2" type="ORF">CYLTODRAFT_320920</name>
</gene>
<proteinExistence type="predicted"/>
<feature type="non-terminal residue" evidence="2">
    <location>
        <position position="1"/>
    </location>
</feature>
<evidence type="ECO:0000313" key="2">
    <source>
        <dbReference type="EMBL" id="KIY62282.1"/>
    </source>
</evidence>
<sequence length="160" mass="18597">IQKDIDNHELPPFAGSPPAQLGSKKGGKLKADQWRVLCTHHLVYTLIRLWGPFRTSTIPEEVRKYQMLQNYLDLIEAVKLATSPTQTEASIQQYEATIERYLRRLLELYPGTSLVPNHHLAHAHYGPLLRNFGPDHAWRCWAFERYNGILKRFKTNKRHG</sequence>
<feature type="non-terminal residue" evidence="2">
    <location>
        <position position="160"/>
    </location>
</feature>
<protein>
    <submittedName>
        <fullName evidence="2">Uncharacterized protein</fullName>
    </submittedName>
</protein>
<evidence type="ECO:0000256" key="1">
    <source>
        <dbReference type="SAM" id="MobiDB-lite"/>
    </source>
</evidence>
<dbReference type="Proteomes" id="UP000054007">
    <property type="component" value="Unassembled WGS sequence"/>
</dbReference>
<organism evidence="2 3">
    <name type="scientific">Cylindrobasidium torrendii FP15055 ss-10</name>
    <dbReference type="NCBI Taxonomy" id="1314674"/>
    <lineage>
        <taxon>Eukaryota</taxon>
        <taxon>Fungi</taxon>
        <taxon>Dikarya</taxon>
        <taxon>Basidiomycota</taxon>
        <taxon>Agaricomycotina</taxon>
        <taxon>Agaricomycetes</taxon>
        <taxon>Agaricomycetidae</taxon>
        <taxon>Agaricales</taxon>
        <taxon>Marasmiineae</taxon>
        <taxon>Physalacriaceae</taxon>
        <taxon>Cylindrobasidium</taxon>
    </lineage>
</organism>
<dbReference type="STRING" id="1314674.A0A0D7AVQ7"/>